<evidence type="ECO:0000313" key="3">
    <source>
        <dbReference type="Proteomes" id="UP000091857"/>
    </source>
</evidence>
<dbReference type="Pfam" id="PF07734">
    <property type="entry name" value="FBA_1"/>
    <property type="match status" value="1"/>
</dbReference>
<dbReference type="PROSITE" id="PS50181">
    <property type="entry name" value="FBOX"/>
    <property type="match status" value="1"/>
</dbReference>
<dbReference type="InterPro" id="IPR001810">
    <property type="entry name" value="F-box_dom"/>
</dbReference>
<dbReference type="CDD" id="cd22157">
    <property type="entry name" value="F-box_AtFBW1-like"/>
    <property type="match status" value="1"/>
</dbReference>
<dbReference type="SUPFAM" id="SSF81383">
    <property type="entry name" value="F-box domain"/>
    <property type="match status" value="1"/>
</dbReference>
<feature type="domain" description="F-box" evidence="1">
    <location>
        <begin position="1"/>
        <end position="48"/>
    </location>
</feature>
<comment type="caution">
    <text evidence="2">The sequence shown here is derived from an EMBL/GenBank/DDBJ whole genome shotgun (WGS) entry which is preliminary data.</text>
</comment>
<dbReference type="InterPro" id="IPR036047">
    <property type="entry name" value="F-box-like_dom_sf"/>
</dbReference>
<proteinExistence type="predicted"/>
<evidence type="ECO:0000313" key="2">
    <source>
        <dbReference type="EMBL" id="OAY44812.1"/>
    </source>
</evidence>
<keyword evidence="3" id="KW-1185">Reference proteome</keyword>
<reference evidence="3" key="1">
    <citation type="journal article" date="2016" name="Nat. Biotechnol.">
        <title>Sequencing wild and cultivated cassava and related species reveals extensive interspecific hybridization and genetic diversity.</title>
        <authorList>
            <person name="Bredeson J.V."/>
            <person name="Lyons J.B."/>
            <person name="Prochnik S.E."/>
            <person name="Wu G.A."/>
            <person name="Ha C.M."/>
            <person name="Edsinger-Gonzales E."/>
            <person name="Grimwood J."/>
            <person name="Schmutz J."/>
            <person name="Rabbi I.Y."/>
            <person name="Egesi C."/>
            <person name="Nauluvula P."/>
            <person name="Lebot V."/>
            <person name="Ndunguru J."/>
            <person name="Mkamilo G."/>
            <person name="Bart R.S."/>
            <person name="Setter T.L."/>
            <person name="Gleadow R.M."/>
            <person name="Kulakow P."/>
            <person name="Ferguson M.E."/>
            <person name="Rounsley S."/>
            <person name="Rokhsar D.S."/>
        </authorList>
    </citation>
    <scope>NUCLEOTIDE SEQUENCE [LARGE SCALE GENOMIC DNA]</scope>
    <source>
        <strain evidence="3">cv. AM560-2</strain>
    </source>
</reference>
<dbReference type="STRING" id="3983.A0A2C9VHC5"/>
<dbReference type="EMBL" id="CM004393">
    <property type="protein sequence ID" value="OAY44812.1"/>
    <property type="molecule type" value="Genomic_DNA"/>
</dbReference>
<dbReference type="NCBIfam" id="TIGR01640">
    <property type="entry name" value="F_box_assoc_1"/>
    <property type="match status" value="1"/>
</dbReference>
<sequence length="429" mass="49310">MSDYLPTEVLLEILVRLPAKSLVRFSCVSKSWYFLIFSPDFNFMYTQFTSTINKDKPAQIMIRNYSRTYGKEMFTMHNDDMSFGDYQILDCPFKSTYGYLLDVIGSCNGLVCLTDRNVPMNRGWYATESPIPTPKPIFLWNPSLGISMNLPLIGDAFNRVVLGLGFDSINFDYKVVRIEFCYGAVCEIDIFRLSEDSWRRFGGKRKVGFPSYYDMRSPQAFVNGNINWIGCYIEEDEEEITCKTLIVATFDVGKEVFGDLEVPKELETGGDDEFQLSLVVLHKSLSLIRYEDGEYPCFNRCCIWMMHEYGVAESWTKMYTISPYNGFSRTLNIRTNGELLLVTSNGGLVSFDPESRSIRQLKVYGEQFSFVVGTYMESLVLSEGFSRILLQAAFSKATPHDKARGNYSVIKPSRLKRNRIWKNSNNQRD</sequence>
<dbReference type="InterPro" id="IPR050796">
    <property type="entry name" value="SCF_F-box_component"/>
</dbReference>
<dbReference type="Pfam" id="PF00646">
    <property type="entry name" value="F-box"/>
    <property type="match status" value="1"/>
</dbReference>
<dbReference type="Gramene" id="Manes.07G007400.1.v8.1">
    <property type="protein sequence ID" value="Manes.07G007400.1.v8.1.CDS.1"/>
    <property type="gene ID" value="Manes.07G007400.v8.1"/>
</dbReference>
<dbReference type="InterPro" id="IPR017451">
    <property type="entry name" value="F-box-assoc_interact_dom"/>
</dbReference>
<accession>A0A2C9VHC5</accession>
<protein>
    <recommendedName>
        <fullName evidence="1">F-box domain-containing protein</fullName>
    </recommendedName>
</protein>
<evidence type="ECO:0000259" key="1">
    <source>
        <dbReference type="PROSITE" id="PS50181"/>
    </source>
</evidence>
<name>A0A2C9VHC5_MANES</name>
<dbReference type="Proteomes" id="UP000091857">
    <property type="component" value="Chromosome 7"/>
</dbReference>
<dbReference type="PANTHER" id="PTHR31672">
    <property type="entry name" value="BNACNNG10540D PROTEIN"/>
    <property type="match status" value="1"/>
</dbReference>
<organism evidence="2 3">
    <name type="scientific">Manihot esculenta</name>
    <name type="common">Cassava</name>
    <name type="synonym">Jatropha manihot</name>
    <dbReference type="NCBI Taxonomy" id="3983"/>
    <lineage>
        <taxon>Eukaryota</taxon>
        <taxon>Viridiplantae</taxon>
        <taxon>Streptophyta</taxon>
        <taxon>Embryophyta</taxon>
        <taxon>Tracheophyta</taxon>
        <taxon>Spermatophyta</taxon>
        <taxon>Magnoliopsida</taxon>
        <taxon>eudicotyledons</taxon>
        <taxon>Gunneridae</taxon>
        <taxon>Pentapetalae</taxon>
        <taxon>rosids</taxon>
        <taxon>fabids</taxon>
        <taxon>Malpighiales</taxon>
        <taxon>Euphorbiaceae</taxon>
        <taxon>Crotonoideae</taxon>
        <taxon>Manihoteae</taxon>
        <taxon>Manihot</taxon>
    </lineage>
</organism>
<dbReference type="AlphaFoldDB" id="A0A2C9VHC5"/>
<dbReference type="OrthoDB" id="5314306at2759"/>
<dbReference type="SMART" id="SM00256">
    <property type="entry name" value="FBOX"/>
    <property type="match status" value="1"/>
</dbReference>
<gene>
    <name evidence="2" type="ORF">MANES_07G007400v8</name>
</gene>
<dbReference type="PANTHER" id="PTHR31672:SF13">
    <property type="entry name" value="F-BOX PROTEIN CPR30-LIKE"/>
    <property type="match status" value="1"/>
</dbReference>
<dbReference type="InterPro" id="IPR006527">
    <property type="entry name" value="F-box-assoc_dom_typ1"/>
</dbReference>
<dbReference type="Gene3D" id="1.20.1280.50">
    <property type="match status" value="1"/>
</dbReference>